<dbReference type="RefSeq" id="WP_380971712.1">
    <property type="nucleotide sequence ID" value="NZ_JBHTEF010000001.1"/>
</dbReference>
<dbReference type="GO" id="GO:0004802">
    <property type="term" value="F:transketolase activity"/>
    <property type="evidence" value="ECO:0007669"/>
    <property type="project" value="UniProtKB-EC"/>
</dbReference>
<evidence type="ECO:0000256" key="10">
    <source>
        <dbReference type="RuleBase" id="RU004996"/>
    </source>
</evidence>
<dbReference type="PROSITE" id="PS00801">
    <property type="entry name" value="TRANSKETOLASE_1"/>
    <property type="match status" value="1"/>
</dbReference>
<evidence type="ECO:0000259" key="11">
    <source>
        <dbReference type="SMART" id="SM00861"/>
    </source>
</evidence>
<dbReference type="Gene3D" id="3.40.50.970">
    <property type="match status" value="2"/>
</dbReference>
<evidence type="ECO:0000256" key="6">
    <source>
        <dbReference type="ARBA" id="ARBA00022842"/>
    </source>
</evidence>
<dbReference type="InterPro" id="IPR020826">
    <property type="entry name" value="Transketolase_BS"/>
</dbReference>
<dbReference type="InterPro" id="IPR055152">
    <property type="entry name" value="Transketolase-like_C_2"/>
</dbReference>
<feature type="domain" description="Transketolase-like pyrimidine-binding" evidence="11">
    <location>
        <begin position="365"/>
        <end position="545"/>
    </location>
</feature>
<evidence type="ECO:0000256" key="5">
    <source>
        <dbReference type="ARBA" id="ARBA00022723"/>
    </source>
</evidence>
<keyword evidence="4 10" id="KW-0808">Transferase</keyword>
<dbReference type="SUPFAM" id="SSF52922">
    <property type="entry name" value="TK C-terminal domain-like"/>
    <property type="match status" value="1"/>
</dbReference>
<dbReference type="SMART" id="SM00861">
    <property type="entry name" value="Transket_pyr"/>
    <property type="match status" value="1"/>
</dbReference>
<name>A0ABW2SJR9_9ACTO</name>
<dbReference type="InterPro" id="IPR049557">
    <property type="entry name" value="Transketolase_CS"/>
</dbReference>
<comment type="subunit">
    <text evidence="2 10">Homodimer.</text>
</comment>
<keyword evidence="13" id="KW-1185">Reference proteome</keyword>
<evidence type="ECO:0000313" key="13">
    <source>
        <dbReference type="Proteomes" id="UP001596527"/>
    </source>
</evidence>
<dbReference type="Proteomes" id="UP001596527">
    <property type="component" value="Unassembled WGS sequence"/>
</dbReference>
<protein>
    <recommendedName>
        <fullName evidence="3 9">Transketolase</fullName>
        <ecNumber evidence="3 9">2.2.1.1</ecNumber>
    </recommendedName>
</protein>
<evidence type="ECO:0000256" key="4">
    <source>
        <dbReference type="ARBA" id="ARBA00022679"/>
    </source>
</evidence>
<comment type="function">
    <text evidence="10">Catalyzes the transfer of a two-carbon ketol group from a ketose donor to an aldose acceptor, via a covalent intermediate with the cofactor thiamine pyrophosphate.</text>
</comment>
<dbReference type="Pfam" id="PF02779">
    <property type="entry name" value="Transket_pyr"/>
    <property type="match status" value="1"/>
</dbReference>
<dbReference type="PANTHER" id="PTHR43522:SF2">
    <property type="entry name" value="TRANSKETOLASE 1-RELATED"/>
    <property type="match status" value="1"/>
</dbReference>
<dbReference type="CDD" id="cd07033">
    <property type="entry name" value="TPP_PYR_DXS_TK_like"/>
    <property type="match status" value="1"/>
</dbReference>
<keyword evidence="6 10" id="KW-0460">Magnesium</keyword>
<dbReference type="Pfam" id="PF00456">
    <property type="entry name" value="Transketolase_N"/>
    <property type="match status" value="1"/>
</dbReference>
<dbReference type="Pfam" id="PF22613">
    <property type="entry name" value="Transketolase_C_1"/>
    <property type="match status" value="1"/>
</dbReference>
<evidence type="ECO:0000256" key="8">
    <source>
        <dbReference type="ARBA" id="ARBA00049473"/>
    </source>
</evidence>
<dbReference type="CDD" id="cd02012">
    <property type="entry name" value="TPP_TK"/>
    <property type="match status" value="1"/>
</dbReference>
<dbReference type="InterPro" id="IPR029061">
    <property type="entry name" value="THDP-binding"/>
</dbReference>
<dbReference type="InterPro" id="IPR005475">
    <property type="entry name" value="Transketolase-like_Pyr-bd"/>
</dbReference>
<keyword evidence="5 10" id="KW-0479">Metal-binding</keyword>
<organism evidence="12 13">
    <name type="scientific">Schaalia naturae</name>
    <dbReference type="NCBI Taxonomy" id="635203"/>
    <lineage>
        <taxon>Bacteria</taxon>
        <taxon>Bacillati</taxon>
        <taxon>Actinomycetota</taxon>
        <taxon>Actinomycetes</taxon>
        <taxon>Actinomycetales</taxon>
        <taxon>Actinomycetaceae</taxon>
        <taxon>Schaalia</taxon>
    </lineage>
</organism>
<dbReference type="InterPro" id="IPR033247">
    <property type="entry name" value="Transketolase_fam"/>
</dbReference>
<dbReference type="SUPFAM" id="SSF52518">
    <property type="entry name" value="Thiamin diphosphate-binding fold (THDP-binding)"/>
    <property type="match status" value="2"/>
</dbReference>
<dbReference type="PROSITE" id="PS00802">
    <property type="entry name" value="TRANSKETOLASE_2"/>
    <property type="match status" value="1"/>
</dbReference>
<evidence type="ECO:0000256" key="1">
    <source>
        <dbReference type="ARBA" id="ARBA00007131"/>
    </source>
</evidence>
<comment type="caution">
    <text evidence="12">The sequence shown here is derived from an EMBL/GenBank/DDBJ whole genome shotgun (WGS) entry which is preliminary data.</text>
</comment>
<evidence type="ECO:0000313" key="12">
    <source>
        <dbReference type="EMBL" id="MFC7580044.1"/>
    </source>
</evidence>
<comment type="cofactor">
    <cofactor evidence="10">
        <name>thiamine diphosphate</name>
        <dbReference type="ChEBI" id="CHEBI:58937"/>
    </cofactor>
    <text evidence="10">Binds 1 thiamine pyrophosphate per subunit.</text>
</comment>
<sequence>MTELTWTDDDARAVDIARVLAADAVQRTGNGHPGTPISLAPLAHLLYHKVLRMDPRDPHWLGRDRFVLSAGHASMLQYAQLYSAGLGLELEDLESLRTEGSLTPGHPEYGHTRFVETTTGPLGAGLSTAVGMAMAARREHGLYDPGTPLGESVFDHDVYVIAGDGCLQEGVQAEAASLAGTQELGNLVVLYDDNRITIEGDTRIAFTEDVEARYRAYGWHVQHVDWTQGGTGYREDVRALHRAIEAARAVADRPSLIRLTTVIGWPLPTKQGSESVHGSAIGEDEIAALKKVLGMPPEPFGFDASVIERTRAALAGRAAQERAEWDSRFGRWRSAAPERAALLDRVRAGRLPDALALPAFPEGRMSTRKASGKVLDALGPQLPELWGGSADLAGSNNTTMSGEDSFLPSDRAGAHWPGSLFGRVLHFGVREHAMGGALNGITLSGLTRAYGGTFFVFSDYMRPAVRLAALMGIGSVFVWTHDSIGVGEDGPTHQPVEHLASYRAIPGLDIVRPADANETAVVWREVLSHRDRPAGLVLSRQDLRTVDRGDPAFASAEGAARGAYVLREASSSPELILIATGSEVEAALEAQDLLESQGVATRVVSMPCQEWFDAQDAGYRDSVLPEEVPARVSIEAGLALGWSRYVGPRGASVSLEHFGESAPGGRLMEKFGFTGGHVAQVARDVLASM</sequence>
<dbReference type="InterPro" id="IPR005478">
    <property type="entry name" value="Transketolase_bac-like"/>
</dbReference>
<evidence type="ECO:0000256" key="7">
    <source>
        <dbReference type="ARBA" id="ARBA00023052"/>
    </source>
</evidence>
<dbReference type="InterPro" id="IPR009014">
    <property type="entry name" value="Transketo_C/PFOR_II"/>
</dbReference>
<evidence type="ECO:0000256" key="9">
    <source>
        <dbReference type="NCBIfam" id="TIGR00232"/>
    </source>
</evidence>
<proteinExistence type="inferred from homology"/>
<reference evidence="13" key="1">
    <citation type="journal article" date="2019" name="Int. J. Syst. Evol. Microbiol.">
        <title>The Global Catalogue of Microorganisms (GCM) 10K type strain sequencing project: providing services to taxonomists for standard genome sequencing and annotation.</title>
        <authorList>
            <consortium name="The Broad Institute Genomics Platform"/>
            <consortium name="The Broad Institute Genome Sequencing Center for Infectious Disease"/>
            <person name="Wu L."/>
            <person name="Ma J."/>
        </authorList>
    </citation>
    <scope>NUCLEOTIDE SEQUENCE [LARGE SCALE GENOMIC DNA]</scope>
    <source>
        <strain evidence="13">CCUG 56698</strain>
    </source>
</reference>
<dbReference type="InterPro" id="IPR005474">
    <property type="entry name" value="Transketolase_N"/>
</dbReference>
<dbReference type="NCBIfam" id="TIGR00232">
    <property type="entry name" value="tktlase_bact"/>
    <property type="match status" value="1"/>
</dbReference>
<keyword evidence="10" id="KW-0106">Calcium</keyword>
<dbReference type="EC" id="2.2.1.1" evidence="3 9"/>
<dbReference type="PANTHER" id="PTHR43522">
    <property type="entry name" value="TRANSKETOLASE"/>
    <property type="match status" value="1"/>
</dbReference>
<evidence type="ECO:0000256" key="3">
    <source>
        <dbReference type="ARBA" id="ARBA00013152"/>
    </source>
</evidence>
<comment type="catalytic activity">
    <reaction evidence="8 10">
        <text>D-sedoheptulose 7-phosphate + D-glyceraldehyde 3-phosphate = aldehydo-D-ribose 5-phosphate + D-xylulose 5-phosphate</text>
        <dbReference type="Rhea" id="RHEA:10508"/>
        <dbReference type="ChEBI" id="CHEBI:57483"/>
        <dbReference type="ChEBI" id="CHEBI:57737"/>
        <dbReference type="ChEBI" id="CHEBI:58273"/>
        <dbReference type="ChEBI" id="CHEBI:59776"/>
        <dbReference type="EC" id="2.2.1.1"/>
    </reaction>
</comment>
<dbReference type="Gene3D" id="3.40.50.920">
    <property type="match status" value="1"/>
</dbReference>
<comment type="similarity">
    <text evidence="1 10">Belongs to the transketolase family.</text>
</comment>
<comment type="cofactor">
    <cofactor evidence="10">
        <name>Mg(2+)</name>
        <dbReference type="ChEBI" id="CHEBI:18420"/>
    </cofactor>
    <cofactor evidence="10">
        <name>Ca(2+)</name>
        <dbReference type="ChEBI" id="CHEBI:29108"/>
    </cofactor>
    <cofactor evidence="10">
        <name>Mn(2+)</name>
        <dbReference type="ChEBI" id="CHEBI:29035"/>
    </cofactor>
    <cofactor evidence="10">
        <name>Co(2+)</name>
        <dbReference type="ChEBI" id="CHEBI:48828"/>
    </cofactor>
    <text evidence="10">Binds 1 Mg(2+) ion per subunit. Can also utilize other divalent metal cations, such as Ca(2+), Mn(2+) and Co(2+).</text>
</comment>
<keyword evidence="7 10" id="KW-0786">Thiamine pyrophosphate</keyword>
<dbReference type="EMBL" id="JBHTEF010000001">
    <property type="protein sequence ID" value="MFC7580044.1"/>
    <property type="molecule type" value="Genomic_DNA"/>
</dbReference>
<accession>A0ABW2SJR9</accession>
<gene>
    <name evidence="12" type="primary">tkt</name>
    <name evidence="12" type="ORF">ACFQWG_02220</name>
</gene>
<evidence type="ECO:0000256" key="2">
    <source>
        <dbReference type="ARBA" id="ARBA00011738"/>
    </source>
</evidence>